<dbReference type="InterPro" id="IPR006674">
    <property type="entry name" value="HD_domain"/>
</dbReference>
<dbReference type="Gene3D" id="1.10.3210.10">
    <property type="entry name" value="Hypothetical protein af1432"/>
    <property type="match status" value="1"/>
</dbReference>
<gene>
    <name evidence="2" type="ORF">HC031_20140</name>
</gene>
<dbReference type="Pfam" id="PF01966">
    <property type="entry name" value="HD"/>
    <property type="match status" value="1"/>
</dbReference>
<protein>
    <submittedName>
        <fullName evidence="2">HDIG domain-containing protein</fullName>
    </submittedName>
</protein>
<dbReference type="EMBL" id="JAATVY010000015">
    <property type="protein sequence ID" value="NJC72009.1"/>
    <property type="molecule type" value="Genomic_DNA"/>
</dbReference>
<comment type="caution">
    <text evidence="2">The sequence shown here is derived from an EMBL/GenBank/DDBJ whole genome shotgun (WGS) entry which is preliminary data.</text>
</comment>
<evidence type="ECO:0000259" key="1">
    <source>
        <dbReference type="Pfam" id="PF01966"/>
    </source>
</evidence>
<name>A0ABX0Y3P0_9ACTN</name>
<reference evidence="2 3" key="1">
    <citation type="submission" date="2020-03" db="EMBL/GenBank/DDBJ databases">
        <title>WGS of the type strain of Planosporangium spp.</title>
        <authorList>
            <person name="Thawai C."/>
        </authorList>
    </citation>
    <scope>NUCLEOTIDE SEQUENCE [LARGE SCALE GENOMIC DNA]</scope>
    <source>
        <strain evidence="2 3">TBRC 5610</strain>
    </source>
</reference>
<dbReference type="NCBIfam" id="TIGR00277">
    <property type="entry name" value="HDIG"/>
    <property type="match status" value="1"/>
</dbReference>
<dbReference type="InterPro" id="IPR006675">
    <property type="entry name" value="HDIG_dom"/>
</dbReference>
<sequence length="190" mass="20973">MDALTLPALVHNARDLAQTQLAGLPERWRHTIAVARRAEQLLGTLDAGEDDEVLVAAAWLHDIGYAEPLVDTGFHPLDGARFLDRRHWPARVVALVAHHSGAIFVARARGLEAALLAYPREHTPVSDALTYADQTVGPSGERLSLEQRLAEALHRHGPHSPNAQVRHERSAYLRAVAERVERRLADRSSP</sequence>
<dbReference type="SUPFAM" id="SSF109604">
    <property type="entry name" value="HD-domain/PDEase-like"/>
    <property type="match status" value="1"/>
</dbReference>
<dbReference type="InterPro" id="IPR003607">
    <property type="entry name" value="HD/PDEase_dom"/>
</dbReference>
<accession>A0ABX0Y3P0</accession>
<dbReference type="CDD" id="cd00077">
    <property type="entry name" value="HDc"/>
    <property type="match status" value="1"/>
</dbReference>
<proteinExistence type="predicted"/>
<dbReference type="RefSeq" id="WP_167926917.1">
    <property type="nucleotide sequence ID" value="NZ_JAATVY010000015.1"/>
</dbReference>
<organism evidence="2 3">
    <name type="scientific">Planosporangium thailandense</name>
    <dbReference type="NCBI Taxonomy" id="765197"/>
    <lineage>
        <taxon>Bacteria</taxon>
        <taxon>Bacillati</taxon>
        <taxon>Actinomycetota</taxon>
        <taxon>Actinomycetes</taxon>
        <taxon>Micromonosporales</taxon>
        <taxon>Micromonosporaceae</taxon>
        <taxon>Planosporangium</taxon>
    </lineage>
</organism>
<dbReference type="Proteomes" id="UP000722989">
    <property type="component" value="Unassembled WGS sequence"/>
</dbReference>
<evidence type="ECO:0000313" key="2">
    <source>
        <dbReference type="EMBL" id="NJC72009.1"/>
    </source>
</evidence>
<evidence type="ECO:0000313" key="3">
    <source>
        <dbReference type="Proteomes" id="UP000722989"/>
    </source>
</evidence>
<feature type="domain" description="HD" evidence="1">
    <location>
        <begin position="27"/>
        <end position="114"/>
    </location>
</feature>
<keyword evidence="3" id="KW-1185">Reference proteome</keyword>